<dbReference type="SMART" id="SM00855">
    <property type="entry name" value="PGAM"/>
    <property type="match status" value="1"/>
</dbReference>
<feature type="binding site" evidence="3">
    <location>
        <position position="83"/>
    </location>
    <ligand>
        <name>substrate</name>
    </ligand>
</feature>
<name>A0A506UMD3_9PROT</name>
<sequence>MADGQEEGLLRRPFWFLRHGQTDWNARHLAQGRTDIPLNATGQKQADEAGAQLAEGFRQAARNSQRPSEGQPFTHIVSSPLKRAHETARRVRQSLPQGAGPMPLSCVEDLQEVSFGRREGKAMGDWYESWISGAFTPEEGESFADLRRRAVVGVNQAFARGPGAPLIVAHGALFRALRHAMGLKANVRLPNAVPVCLTPCPDSEGGGWRIEGL</sequence>
<dbReference type="GO" id="GO:0045820">
    <property type="term" value="P:negative regulation of glycolytic process"/>
    <property type="evidence" value="ECO:0007669"/>
    <property type="project" value="TreeGrafter"/>
</dbReference>
<feature type="binding site" evidence="3">
    <location>
        <begin position="18"/>
        <end position="25"/>
    </location>
    <ligand>
        <name>substrate</name>
    </ligand>
</feature>
<evidence type="ECO:0000313" key="6">
    <source>
        <dbReference type="Proteomes" id="UP000315037"/>
    </source>
</evidence>
<dbReference type="PANTHER" id="PTHR46517">
    <property type="entry name" value="FRUCTOSE-2,6-BISPHOSPHATASE TIGAR"/>
    <property type="match status" value="1"/>
</dbReference>
<dbReference type="Pfam" id="PF00300">
    <property type="entry name" value="His_Phos_1"/>
    <property type="match status" value="1"/>
</dbReference>
<dbReference type="PANTHER" id="PTHR46517:SF1">
    <property type="entry name" value="FRUCTOSE-2,6-BISPHOSPHATASE TIGAR"/>
    <property type="match status" value="1"/>
</dbReference>
<feature type="region of interest" description="Disordered" evidence="4">
    <location>
        <begin position="57"/>
        <end position="103"/>
    </location>
</feature>
<feature type="active site" description="Proton donor/acceptor" evidence="2">
    <location>
        <position position="112"/>
    </location>
</feature>
<dbReference type="RefSeq" id="WP_165601078.1">
    <property type="nucleotide sequence ID" value="NZ_SORZ01000002.1"/>
</dbReference>
<dbReference type="AlphaFoldDB" id="A0A506UMD3"/>
<organism evidence="5 6">
    <name type="scientific">Oecophyllibacter saccharovorans</name>
    <dbReference type="NCBI Taxonomy" id="2558360"/>
    <lineage>
        <taxon>Bacteria</taxon>
        <taxon>Pseudomonadati</taxon>
        <taxon>Pseudomonadota</taxon>
        <taxon>Alphaproteobacteria</taxon>
        <taxon>Acetobacterales</taxon>
        <taxon>Acetobacteraceae</taxon>
        <taxon>Oecophyllibacter</taxon>
    </lineage>
</organism>
<accession>A0A506UMD3</accession>
<dbReference type="InterPro" id="IPR013078">
    <property type="entry name" value="His_Pase_superF_clade-1"/>
</dbReference>
<dbReference type="GO" id="GO:0043456">
    <property type="term" value="P:regulation of pentose-phosphate shunt"/>
    <property type="evidence" value="ECO:0007669"/>
    <property type="project" value="TreeGrafter"/>
</dbReference>
<dbReference type="EMBL" id="SORZ01000002">
    <property type="protein sequence ID" value="TPW34506.1"/>
    <property type="molecule type" value="Genomic_DNA"/>
</dbReference>
<dbReference type="Gene3D" id="3.40.50.1240">
    <property type="entry name" value="Phosphoglycerate mutase-like"/>
    <property type="match status" value="1"/>
</dbReference>
<keyword evidence="6" id="KW-1185">Reference proteome</keyword>
<evidence type="ECO:0000256" key="4">
    <source>
        <dbReference type="SAM" id="MobiDB-lite"/>
    </source>
</evidence>
<dbReference type="InterPro" id="IPR051695">
    <property type="entry name" value="Phosphoglycerate_Mutase"/>
</dbReference>
<evidence type="ECO:0000256" key="3">
    <source>
        <dbReference type="PIRSR" id="PIRSR613078-2"/>
    </source>
</evidence>
<dbReference type="SUPFAM" id="SSF53254">
    <property type="entry name" value="Phosphoglycerate mutase-like"/>
    <property type="match status" value="1"/>
</dbReference>
<proteinExistence type="predicted"/>
<dbReference type="GO" id="GO:0004331">
    <property type="term" value="F:fructose-2,6-bisphosphate 2-phosphatase activity"/>
    <property type="evidence" value="ECO:0007669"/>
    <property type="project" value="TreeGrafter"/>
</dbReference>
<dbReference type="InterPro" id="IPR029033">
    <property type="entry name" value="His_PPase_superfam"/>
</dbReference>
<dbReference type="GO" id="GO:0005829">
    <property type="term" value="C:cytosol"/>
    <property type="evidence" value="ECO:0007669"/>
    <property type="project" value="TreeGrafter"/>
</dbReference>
<evidence type="ECO:0000313" key="5">
    <source>
        <dbReference type="EMBL" id="TPW34506.1"/>
    </source>
</evidence>
<dbReference type="CDD" id="cd07067">
    <property type="entry name" value="HP_PGM_like"/>
    <property type="match status" value="1"/>
</dbReference>
<gene>
    <name evidence="5" type="ORF">E3202_05090</name>
</gene>
<reference evidence="5 6" key="1">
    <citation type="submission" date="2019-03" db="EMBL/GenBank/DDBJ databases">
        <title>The complete genome sequence of Neokomagataea sp. Jb2 NBRC113641.</title>
        <authorList>
            <person name="Chua K.-O."/>
            <person name="Chan K.-G."/>
            <person name="See-Too W.-S."/>
        </authorList>
    </citation>
    <scope>NUCLEOTIDE SEQUENCE [LARGE SCALE GENOMIC DNA]</scope>
    <source>
        <strain evidence="5 6">Jb2</strain>
    </source>
</reference>
<comment type="caution">
    <text evidence="5">The sequence shown here is derived from an EMBL/GenBank/DDBJ whole genome shotgun (WGS) entry which is preliminary data.</text>
</comment>
<protein>
    <submittedName>
        <fullName evidence="5">Histidine phosphatase family protein</fullName>
    </submittedName>
</protein>
<dbReference type="Proteomes" id="UP000315037">
    <property type="component" value="Unassembled WGS sequence"/>
</dbReference>
<evidence type="ECO:0000256" key="2">
    <source>
        <dbReference type="PIRSR" id="PIRSR613078-1"/>
    </source>
</evidence>
<feature type="active site" description="Tele-phosphohistidine intermediate" evidence="2">
    <location>
        <position position="19"/>
    </location>
</feature>
<evidence type="ECO:0000256" key="1">
    <source>
        <dbReference type="ARBA" id="ARBA00022801"/>
    </source>
</evidence>
<keyword evidence="1" id="KW-0378">Hydrolase</keyword>